<feature type="transmembrane region" description="Helical" evidence="1">
    <location>
        <begin position="26"/>
        <end position="45"/>
    </location>
</feature>
<keyword evidence="1" id="KW-0472">Membrane</keyword>
<evidence type="ECO:0000313" key="4">
    <source>
        <dbReference type="Proteomes" id="UP000014155"/>
    </source>
</evidence>
<evidence type="ECO:0000256" key="1">
    <source>
        <dbReference type="SAM" id="Phobius"/>
    </source>
</evidence>
<dbReference type="AlphaFoldDB" id="S0FSW9"/>
<dbReference type="Gene3D" id="3.30.70.270">
    <property type="match status" value="1"/>
</dbReference>
<dbReference type="eggNOG" id="COG2199">
    <property type="taxonomic scope" value="Bacteria"/>
</dbReference>
<accession>S0FSW9</accession>
<evidence type="ECO:0000259" key="2">
    <source>
        <dbReference type="PROSITE" id="PS50887"/>
    </source>
</evidence>
<feature type="transmembrane region" description="Helical" evidence="1">
    <location>
        <begin position="80"/>
        <end position="97"/>
    </location>
</feature>
<evidence type="ECO:0000313" key="3">
    <source>
        <dbReference type="EMBL" id="EMS71623.1"/>
    </source>
</evidence>
<dbReference type="PROSITE" id="PS50887">
    <property type="entry name" value="GGDEF"/>
    <property type="match status" value="1"/>
</dbReference>
<dbReference type="PANTHER" id="PTHR45138:SF9">
    <property type="entry name" value="DIGUANYLATE CYCLASE DGCM-RELATED"/>
    <property type="match status" value="1"/>
</dbReference>
<reference evidence="3 4" key="1">
    <citation type="journal article" date="2013" name="Genome Announc.">
        <title>Draft Genome Sequence of the Cellulolytic, Mesophilic, Anaerobic Bacterium Clostridium termitidis Strain CT1112 (DSM 5398).</title>
        <authorList>
            <person name="Lal S."/>
            <person name="Ramachandran U."/>
            <person name="Zhang X."/>
            <person name="Munir R."/>
            <person name="Sparling R."/>
            <person name="Levin D.B."/>
        </authorList>
    </citation>
    <scope>NUCLEOTIDE SEQUENCE [LARGE SCALE GENOMIC DNA]</scope>
    <source>
        <strain evidence="3 4">CT1112</strain>
    </source>
</reference>
<keyword evidence="1" id="KW-1133">Transmembrane helix</keyword>
<dbReference type="InterPro" id="IPR043128">
    <property type="entry name" value="Rev_trsase/Diguanyl_cyclase"/>
</dbReference>
<proteinExistence type="predicted"/>
<name>S0FSW9_RUMCE</name>
<dbReference type="SUPFAM" id="SSF55073">
    <property type="entry name" value="Nucleotide cyclase"/>
    <property type="match status" value="1"/>
</dbReference>
<sequence length="262" mass="30507">MLVFNTVTSIISSRTRTFEAASFSRYIIPFVISIIFLVYSVYVIVLSKKMLLKFEYAYILAISLMTSAGVLVQLFLGKTAFIWCSSSFTIIMMFIIIQQRELYRDSLTGVRNRVVLKKCLDSYGRRQDEQLSIILIDLDYFKNINDSYGHMEGDHALRTFARLLQKVYSDNGIVIRMGGDEFLILIYDLSPAKVSELIAKMAKMVEKYNIRCGKPYMLKYSSAHGTYKNDMSMEQFIHEIDLKMYDHKNSRKRKVWGTEHEF</sequence>
<dbReference type="Proteomes" id="UP000014155">
    <property type="component" value="Unassembled WGS sequence"/>
</dbReference>
<dbReference type="SMART" id="SM00267">
    <property type="entry name" value="GGDEF"/>
    <property type="match status" value="1"/>
</dbReference>
<dbReference type="GO" id="GO:0052621">
    <property type="term" value="F:diguanylate cyclase activity"/>
    <property type="evidence" value="ECO:0007669"/>
    <property type="project" value="TreeGrafter"/>
</dbReference>
<dbReference type="EMBL" id="AORV01000035">
    <property type="protein sequence ID" value="EMS71623.1"/>
    <property type="molecule type" value="Genomic_DNA"/>
</dbReference>
<feature type="transmembrane region" description="Helical" evidence="1">
    <location>
        <begin position="57"/>
        <end position="74"/>
    </location>
</feature>
<dbReference type="STRING" id="1195236.CTER_2502"/>
<dbReference type="CDD" id="cd01949">
    <property type="entry name" value="GGDEF"/>
    <property type="match status" value="1"/>
</dbReference>
<dbReference type="InterPro" id="IPR050469">
    <property type="entry name" value="Diguanylate_Cyclase"/>
</dbReference>
<gene>
    <name evidence="3" type="ORF">CTER_2502</name>
</gene>
<dbReference type="Pfam" id="PF00990">
    <property type="entry name" value="GGDEF"/>
    <property type="match status" value="1"/>
</dbReference>
<organism evidence="3 4">
    <name type="scientific">Ruminiclostridium cellobioparum subsp. termitidis CT1112</name>
    <dbReference type="NCBI Taxonomy" id="1195236"/>
    <lineage>
        <taxon>Bacteria</taxon>
        <taxon>Bacillati</taxon>
        <taxon>Bacillota</taxon>
        <taxon>Clostridia</taxon>
        <taxon>Eubacteriales</taxon>
        <taxon>Oscillospiraceae</taxon>
        <taxon>Ruminiclostridium</taxon>
    </lineage>
</organism>
<keyword evidence="1" id="KW-0812">Transmembrane</keyword>
<protein>
    <submittedName>
        <fullName evidence="3">Diguanylate cyclase (GGDEF) domain protein</fullName>
    </submittedName>
</protein>
<feature type="domain" description="GGDEF" evidence="2">
    <location>
        <begin position="129"/>
        <end position="260"/>
    </location>
</feature>
<dbReference type="InterPro" id="IPR029787">
    <property type="entry name" value="Nucleotide_cyclase"/>
</dbReference>
<comment type="caution">
    <text evidence="3">The sequence shown here is derived from an EMBL/GenBank/DDBJ whole genome shotgun (WGS) entry which is preliminary data.</text>
</comment>
<dbReference type="NCBIfam" id="TIGR00254">
    <property type="entry name" value="GGDEF"/>
    <property type="match status" value="1"/>
</dbReference>
<dbReference type="PATRIC" id="fig|1195236.3.peg.2817"/>
<dbReference type="InterPro" id="IPR000160">
    <property type="entry name" value="GGDEF_dom"/>
</dbReference>
<dbReference type="PANTHER" id="PTHR45138">
    <property type="entry name" value="REGULATORY COMPONENTS OF SENSORY TRANSDUCTION SYSTEM"/>
    <property type="match status" value="1"/>
</dbReference>
<keyword evidence="4" id="KW-1185">Reference proteome</keyword>